<dbReference type="Gene3D" id="3.40.50.10490">
    <property type="entry name" value="Glucose-6-phosphate isomerase like protein, domain 1"/>
    <property type="match status" value="1"/>
</dbReference>
<dbReference type="PANTHER" id="PTHR30514">
    <property type="entry name" value="GLUCOKINASE"/>
    <property type="match status" value="1"/>
</dbReference>
<dbReference type="InterPro" id="IPR047640">
    <property type="entry name" value="RpiR-like"/>
</dbReference>
<dbReference type="EMBL" id="JBHSHC010000096">
    <property type="protein sequence ID" value="MFC4768046.1"/>
    <property type="molecule type" value="Genomic_DNA"/>
</dbReference>
<evidence type="ECO:0000256" key="2">
    <source>
        <dbReference type="ARBA" id="ARBA00023125"/>
    </source>
</evidence>
<dbReference type="SUPFAM" id="SSF46689">
    <property type="entry name" value="Homeodomain-like"/>
    <property type="match status" value="1"/>
</dbReference>
<name>A0ABV9Q0L1_9BACL</name>
<feature type="domain" description="SIS" evidence="5">
    <location>
        <begin position="131"/>
        <end position="271"/>
    </location>
</feature>
<evidence type="ECO:0000313" key="7">
    <source>
        <dbReference type="Proteomes" id="UP001596002"/>
    </source>
</evidence>
<dbReference type="InterPro" id="IPR001347">
    <property type="entry name" value="SIS_dom"/>
</dbReference>
<evidence type="ECO:0000259" key="5">
    <source>
        <dbReference type="PROSITE" id="PS51464"/>
    </source>
</evidence>
<organism evidence="6 7">
    <name type="scientific">Effusibacillus consociatus</name>
    <dbReference type="NCBI Taxonomy" id="1117041"/>
    <lineage>
        <taxon>Bacteria</taxon>
        <taxon>Bacillati</taxon>
        <taxon>Bacillota</taxon>
        <taxon>Bacilli</taxon>
        <taxon>Bacillales</taxon>
        <taxon>Alicyclobacillaceae</taxon>
        <taxon>Effusibacillus</taxon>
    </lineage>
</organism>
<dbReference type="InterPro" id="IPR036388">
    <property type="entry name" value="WH-like_DNA-bd_sf"/>
</dbReference>
<dbReference type="PROSITE" id="PS51464">
    <property type="entry name" value="SIS"/>
    <property type="match status" value="1"/>
</dbReference>
<dbReference type="InterPro" id="IPR000281">
    <property type="entry name" value="HTH_RpiR"/>
</dbReference>
<comment type="caution">
    <text evidence="6">The sequence shown here is derived from an EMBL/GenBank/DDBJ whole genome shotgun (WGS) entry which is preliminary data.</text>
</comment>
<keyword evidence="2" id="KW-0238">DNA-binding</keyword>
<dbReference type="Proteomes" id="UP001596002">
    <property type="component" value="Unassembled WGS sequence"/>
</dbReference>
<dbReference type="PROSITE" id="PS51071">
    <property type="entry name" value="HTH_RPIR"/>
    <property type="match status" value="1"/>
</dbReference>
<feature type="domain" description="HTH rpiR-type" evidence="4">
    <location>
        <begin position="10"/>
        <end position="86"/>
    </location>
</feature>
<accession>A0ABV9Q0L1</accession>
<evidence type="ECO:0000256" key="1">
    <source>
        <dbReference type="ARBA" id="ARBA00023015"/>
    </source>
</evidence>
<evidence type="ECO:0000313" key="6">
    <source>
        <dbReference type="EMBL" id="MFC4768046.1"/>
    </source>
</evidence>
<dbReference type="RefSeq" id="WP_380025966.1">
    <property type="nucleotide sequence ID" value="NZ_JBHSHC010000096.1"/>
</dbReference>
<evidence type="ECO:0000259" key="4">
    <source>
        <dbReference type="PROSITE" id="PS51071"/>
    </source>
</evidence>
<dbReference type="InterPro" id="IPR035472">
    <property type="entry name" value="RpiR-like_SIS"/>
</dbReference>
<dbReference type="Pfam" id="PF01380">
    <property type="entry name" value="SIS"/>
    <property type="match status" value="1"/>
</dbReference>
<dbReference type="Pfam" id="PF01418">
    <property type="entry name" value="HTH_6"/>
    <property type="match status" value="1"/>
</dbReference>
<dbReference type="PANTHER" id="PTHR30514:SF10">
    <property type="entry name" value="MURR_RPIR FAMILY TRANSCRIPTIONAL REGULATOR"/>
    <property type="match status" value="1"/>
</dbReference>
<dbReference type="CDD" id="cd05013">
    <property type="entry name" value="SIS_RpiR"/>
    <property type="match status" value="1"/>
</dbReference>
<proteinExistence type="predicted"/>
<keyword evidence="3" id="KW-0804">Transcription</keyword>
<evidence type="ECO:0000256" key="3">
    <source>
        <dbReference type="ARBA" id="ARBA00023163"/>
    </source>
</evidence>
<dbReference type="Gene3D" id="1.10.10.10">
    <property type="entry name" value="Winged helix-like DNA-binding domain superfamily/Winged helix DNA-binding domain"/>
    <property type="match status" value="1"/>
</dbReference>
<keyword evidence="1" id="KW-0805">Transcription regulation</keyword>
<gene>
    <name evidence="6" type="ORF">ACFO8Q_11860</name>
</gene>
<dbReference type="InterPro" id="IPR009057">
    <property type="entry name" value="Homeodomain-like_sf"/>
</dbReference>
<sequence length="289" mass="31690">MTDMNEHPLTGGLARIRAAYSGLSPKFQAVAAHILENPRDVVHLSINQLAEVTGCAEATIFRLCKQLGFRGYQDLKIALAQEVVEQPLQNIHEEISQDDDMMTIASKVFQANVVGLTDTLHVLEPESLHEAIALLKEAKRVEFYGTGGSGAMALDAYHKFMRTGISCIAHTDSHLQIMSARLLGEGGVVIGFSHSGSNKDILAACKVAKESGAKTIAITSYRKSPLSQLADVTLYTSTRETSFRTEAMSARIAQLSIIDTLYIGLSLFRQEETLQNLQKIREVISLKRM</sequence>
<keyword evidence="7" id="KW-1185">Reference proteome</keyword>
<dbReference type="InterPro" id="IPR046348">
    <property type="entry name" value="SIS_dom_sf"/>
</dbReference>
<reference evidence="7" key="1">
    <citation type="journal article" date="2019" name="Int. J. Syst. Evol. Microbiol.">
        <title>The Global Catalogue of Microorganisms (GCM) 10K type strain sequencing project: providing services to taxonomists for standard genome sequencing and annotation.</title>
        <authorList>
            <consortium name="The Broad Institute Genomics Platform"/>
            <consortium name="The Broad Institute Genome Sequencing Center for Infectious Disease"/>
            <person name="Wu L."/>
            <person name="Ma J."/>
        </authorList>
    </citation>
    <scope>NUCLEOTIDE SEQUENCE [LARGE SCALE GENOMIC DNA]</scope>
    <source>
        <strain evidence="7">WYCCWR 12678</strain>
    </source>
</reference>
<protein>
    <submittedName>
        <fullName evidence="6">MurR/RpiR family transcriptional regulator</fullName>
    </submittedName>
</protein>
<dbReference type="SUPFAM" id="SSF53697">
    <property type="entry name" value="SIS domain"/>
    <property type="match status" value="1"/>
</dbReference>